<reference evidence="1" key="1">
    <citation type="submission" date="2014-09" db="EMBL/GenBank/DDBJ databases">
        <authorList>
            <person name="Magalhaes I.L.F."/>
            <person name="Oliveira U."/>
            <person name="Santos F.R."/>
            <person name="Vidigal T.H.D.A."/>
            <person name="Brescovit A.D."/>
            <person name="Santos A.J."/>
        </authorList>
    </citation>
    <scope>NUCLEOTIDE SEQUENCE</scope>
    <source>
        <tissue evidence="1">Shoot tissue taken approximately 20 cm above the soil surface</tissue>
    </source>
</reference>
<evidence type="ECO:0008006" key="2">
    <source>
        <dbReference type="Google" id="ProtNLM"/>
    </source>
</evidence>
<protein>
    <recommendedName>
        <fullName evidence="2">Pentatricopeptide repeat-containing protein</fullName>
    </recommendedName>
</protein>
<dbReference type="Gene3D" id="1.25.40.10">
    <property type="entry name" value="Tetratricopeptide repeat domain"/>
    <property type="match status" value="1"/>
</dbReference>
<name>A0A0A9GMU3_ARUDO</name>
<dbReference type="InterPro" id="IPR011990">
    <property type="entry name" value="TPR-like_helical_dom_sf"/>
</dbReference>
<accession>A0A0A9GMU3</accession>
<dbReference type="EMBL" id="GBRH01174025">
    <property type="protein sequence ID" value="JAE23871.1"/>
    <property type="molecule type" value="Transcribed_RNA"/>
</dbReference>
<proteinExistence type="predicted"/>
<reference evidence="1" key="2">
    <citation type="journal article" date="2015" name="Data Brief">
        <title>Shoot transcriptome of the giant reed, Arundo donax.</title>
        <authorList>
            <person name="Barrero R.A."/>
            <person name="Guerrero F.D."/>
            <person name="Moolhuijzen P."/>
            <person name="Goolsby J.A."/>
            <person name="Tidwell J."/>
            <person name="Bellgard S.E."/>
            <person name="Bellgard M.I."/>
        </authorList>
    </citation>
    <scope>NUCLEOTIDE SEQUENCE</scope>
    <source>
        <tissue evidence="1">Shoot tissue taken approximately 20 cm above the soil surface</tissue>
    </source>
</reference>
<sequence length="45" mass="4958">MALQMTDVMLRLGFVPSEASCSLMLDGLRKRGLVEEAFRLACQLG</sequence>
<organism evidence="1">
    <name type="scientific">Arundo donax</name>
    <name type="common">Giant reed</name>
    <name type="synonym">Donax arundinaceus</name>
    <dbReference type="NCBI Taxonomy" id="35708"/>
    <lineage>
        <taxon>Eukaryota</taxon>
        <taxon>Viridiplantae</taxon>
        <taxon>Streptophyta</taxon>
        <taxon>Embryophyta</taxon>
        <taxon>Tracheophyta</taxon>
        <taxon>Spermatophyta</taxon>
        <taxon>Magnoliopsida</taxon>
        <taxon>Liliopsida</taxon>
        <taxon>Poales</taxon>
        <taxon>Poaceae</taxon>
        <taxon>PACMAD clade</taxon>
        <taxon>Arundinoideae</taxon>
        <taxon>Arundineae</taxon>
        <taxon>Arundo</taxon>
    </lineage>
</organism>
<dbReference type="AlphaFoldDB" id="A0A0A9GMU3"/>
<evidence type="ECO:0000313" key="1">
    <source>
        <dbReference type="EMBL" id="JAE23871.1"/>
    </source>
</evidence>